<dbReference type="AlphaFoldDB" id="A0A1S2L5R1"/>
<dbReference type="PIRSF" id="PIRSF002070">
    <property type="entry name" value="SSB"/>
    <property type="match status" value="1"/>
</dbReference>
<evidence type="ECO:0000313" key="5">
    <source>
        <dbReference type="Proteomes" id="UP000180098"/>
    </source>
</evidence>
<dbReference type="Gene3D" id="2.40.50.140">
    <property type="entry name" value="Nucleic acid-binding proteins"/>
    <property type="match status" value="1"/>
</dbReference>
<keyword evidence="5" id="KW-1185">Reference proteome</keyword>
<dbReference type="SUPFAM" id="SSF50249">
    <property type="entry name" value="Nucleic acid-binding proteins"/>
    <property type="match status" value="1"/>
</dbReference>
<evidence type="ECO:0000256" key="2">
    <source>
        <dbReference type="HAMAP-Rule" id="MF_00984"/>
    </source>
</evidence>
<evidence type="ECO:0000256" key="3">
    <source>
        <dbReference type="PIRNR" id="PIRNR002070"/>
    </source>
</evidence>
<dbReference type="HAMAP" id="MF_00984">
    <property type="entry name" value="SSB"/>
    <property type="match status" value="1"/>
</dbReference>
<gene>
    <name evidence="4" type="ORF">BKP35_18315</name>
</gene>
<dbReference type="Proteomes" id="UP000180098">
    <property type="component" value="Unassembled WGS sequence"/>
</dbReference>
<name>A0A1S2L5R1_9BACI</name>
<sequence length="114" mass="12877">MINRVILTGRLTKAPGLKYTPTGKAVANFTLAVNRTYVNGDGERGADFINCILWGKQAENAVKYLHKGSLCGVDGTLRTRKYENNDGNTIYVVEVNVERVQFLEKKKDQYDEQY</sequence>
<dbReference type="PANTHER" id="PTHR10302">
    <property type="entry name" value="SINGLE-STRANDED DNA-BINDING PROTEIN"/>
    <property type="match status" value="1"/>
</dbReference>
<dbReference type="InterPro" id="IPR011344">
    <property type="entry name" value="ssDNA-bd"/>
</dbReference>
<dbReference type="Pfam" id="PF00436">
    <property type="entry name" value="SSB"/>
    <property type="match status" value="1"/>
</dbReference>
<dbReference type="PROSITE" id="PS50935">
    <property type="entry name" value="SSB"/>
    <property type="match status" value="1"/>
</dbReference>
<comment type="subunit">
    <text evidence="2">Homotetramer.</text>
</comment>
<evidence type="ECO:0000313" key="4">
    <source>
        <dbReference type="EMBL" id="OIJ07640.1"/>
    </source>
</evidence>
<comment type="caution">
    <text evidence="2">Lacks conserved residue(s) required for the propagation of feature annotation.</text>
</comment>
<dbReference type="GO" id="GO:0006260">
    <property type="term" value="P:DNA replication"/>
    <property type="evidence" value="ECO:0007669"/>
    <property type="project" value="InterPro"/>
</dbReference>
<dbReference type="CDD" id="cd04496">
    <property type="entry name" value="SSB_OBF"/>
    <property type="match status" value="1"/>
</dbReference>
<proteinExistence type="inferred from homology"/>
<dbReference type="OrthoDB" id="9809878at2"/>
<dbReference type="InterPro" id="IPR012340">
    <property type="entry name" value="NA-bd_OB-fold"/>
</dbReference>
<evidence type="ECO:0000256" key="1">
    <source>
        <dbReference type="ARBA" id="ARBA00023125"/>
    </source>
</evidence>
<protein>
    <recommendedName>
        <fullName evidence="2 3">Single-stranded DNA-binding protein</fullName>
        <shortName evidence="2">SSB</shortName>
    </recommendedName>
</protein>
<keyword evidence="1 2" id="KW-0238">DNA-binding</keyword>
<dbReference type="EMBL" id="MLQQ01000058">
    <property type="protein sequence ID" value="OIJ07640.1"/>
    <property type="molecule type" value="Genomic_DNA"/>
</dbReference>
<dbReference type="PANTHER" id="PTHR10302:SF27">
    <property type="entry name" value="SINGLE-STRANDED DNA-BINDING PROTEIN"/>
    <property type="match status" value="1"/>
</dbReference>
<comment type="caution">
    <text evidence="4">The sequence shown here is derived from an EMBL/GenBank/DDBJ whole genome shotgun (WGS) entry which is preliminary data.</text>
</comment>
<organism evidence="4 5">
    <name type="scientific">Anaerobacillus arseniciselenatis</name>
    <dbReference type="NCBI Taxonomy" id="85682"/>
    <lineage>
        <taxon>Bacteria</taxon>
        <taxon>Bacillati</taxon>
        <taxon>Bacillota</taxon>
        <taxon>Bacilli</taxon>
        <taxon>Bacillales</taxon>
        <taxon>Bacillaceae</taxon>
        <taxon>Anaerobacillus</taxon>
    </lineage>
</organism>
<dbReference type="InterPro" id="IPR000424">
    <property type="entry name" value="Primosome_PriB/ssb"/>
</dbReference>
<dbReference type="GO" id="GO:0003697">
    <property type="term" value="F:single-stranded DNA binding"/>
    <property type="evidence" value="ECO:0007669"/>
    <property type="project" value="UniProtKB-UniRule"/>
</dbReference>
<accession>A0A1S2L5R1</accession>
<dbReference type="NCBIfam" id="TIGR00621">
    <property type="entry name" value="ssb"/>
    <property type="match status" value="1"/>
</dbReference>
<dbReference type="GO" id="GO:0009295">
    <property type="term" value="C:nucleoid"/>
    <property type="evidence" value="ECO:0007669"/>
    <property type="project" value="TreeGrafter"/>
</dbReference>
<reference evidence="4 5" key="1">
    <citation type="submission" date="2016-10" db="EMBL/GenBank/DDBJ databases">
        <title>Draft genome sequences of four alkaliphilic bacteria belonging to the Anaerobacillus genus.</title>
        <authorList>
            <person name="Bassil N.M."/>
            <person name="Lloyd J.R."/>
        </authorList>
    </citation>
    <scope>NUCLEOTIDE SEQUENCE [LARGE SCALE GENOMIC DNA]</scope>
    <source>
        <strain evidence="4 5">DSM 15340</strain>
    </source>
</reference>